<dbReference type="EMBL" id="CP015449">
    <property type="protein sequence ID" value="AWH92337.1"/>
    <property type="molecule type" value="Genomic_DNA"/>
</dbReference>
<name>A0A2S1R7Q7_9ACTN</name>
<dbReference type="Proteomes" id="UP000244928">
    <property type="component" value="Chromosome"/>
</dbReference>
<evidence type="ECO:0000256" key="1">
    <source>
        <dbReference type="SAM" id="MobiDB-lite"/>
    </source>
</evidence>
<organism evidence="2 3">
    <name type="scientific">Dietzia lutea</name>
    <dbReference type="NCBI Taxonomy" id="546160"/>
    <lineage>
        <taxon>Bacteria</taxon>
        <taxon>Bacillati</taxon>
        <taxon>Actinomycetota</taxon>
        <taxon>Actinomycetes</taxon>
        <taxon>Mycobacteriales</taxon>
        <taxon>Dietziaceae</taxon>
        <taxon>Dietzia</taxon>
    </lineage>
</organism>
<protein>
    <submittedName>
        <fullName evidence="2">ATP/GTP-binding protein</fullName>
    </submittedName>
</protein>
<keyword evidence="3" id="KW-1185">Reference proteome</keyword>
<feature type="compositionally biased region" description="Low complexity" evidence="1">
    <location>
        <begin position="23"/>
        <end position="33"/>
    </location>
</feature>
<feature type="compositionally biased region" description="Basic and acidic residues" evidence="1">
    <location>
        <begin position="8"/>
        <end position="19"/>
    </location>
</feature>
<evidence type="ECO:0000313" key="2">
    <source>
        <dbReference type="EMBL" id="AWH92337.1"/>
    </source>
</evidence>
<proteinExistence type="predicted"/>
<evidence type="ECO:0000313" key="3">
    <source>
        <dbReference type="Proteomes" id="UP000244928"/>
    </source>
</evidence>
<feature type="region of interest" description="Disordered" evidence="1">
    <location>
        <begin position="1"/>
        <end position="37"/>
    </location>
</feature>
<reference evidence="2 3" key="1">
    <citation type="submission" date="2016-04" db="EMBL/GenBank/DDBJ databases">
        <title>Complete genome sequence of Dietzia lutea YIM 80766T, a strain isolated from desert soil in Egypt.</title>
        <authorList>
            <person name="Zhao J."/>
            <person name="Hu B."/>
            <person name="Geng S."/>
            <person name="Nie Y."/>
            <person name="Tang Y."/>
        </authorList>
    </citation>
    <scope>NUCLEOTIDE SEQUENCE [LARGE SCALE GENOMIC DNA]</scope>
    <source>
        <strain evidence="2 3">YIM 80766</strain>
    </source>
</reference>
<accession>A0A2S1R7Q7</accession>
<dbReference type="RefSeq" id="WP_108847581.1">
    <property type="nucleotide sequence ID" value="NZ_CP015449.1"/>
</dbReference>
<dbReference type="AlphaFoldDB" id="A0A2S1R7Q7"/>
<gene>
    <name evidence="2" type="ORF">A6035_09345</name>
</gene>
<dbReference type="KEGG" id="dlu:A6035_09345"/>
<sequence>MPRRHRRDGGDRPAPRRDGLGGAALEAGPAGDPDQYHVRRIPAARAAKDYRCPGCDHLVTAGTPHVVAWPDRPGGDDERRHWHAGCWSGRGRRGLTRRWS</sequence>